<gene>
    <name evidence="2" type="ORF">AXG93_2891s1530</name>
</gene>
<dbReference type="AlphaFoldDB" id="A0A176WLT5"/>
<accession>A0A176WLT5</accession>
<keyword evidence="3" id="KW-1185">Reference proteome</keyword>
<sequence length="211" mass="22769">MVQWAGNGAFGVSSEKGERGNSWSKRGNSWRRRNEDARARASGTTAGLEFQRLKKRCAALKILNGRAAFGGASGISAVYSAAYCDVAMAAATDTHTIVGELHVHSDRRVSAGAREGGPHERQKKKAEKVVDEGRGVGRSGFQLKKGFLPRLERARTNERKRTRKVVDEGGHVEDGAICLLPHVCLSSHSAEGFEGCASWARCPDHNGKDPS</sequence>
<protein>
    <submittedName>
        <fullName evidence="2">Uncharacterized protein</fullName>
    </submittedName>
</protein>
<evidence type="ECO:0000313" key="3">
    <source>
        <dbReference type="Proteomes" id="UP000077202"/>
    </source>
</evidence>
<name>A0A176WLT5_MARPO</name>
<evidence type="ECO:0000256" key="1">
    <source>
        <dbReference type="SAM" id="MobiDB-lite"/>
    </source>
</evidence>
<comment type="caution">
    <text evidence="2">The sequence shown here is derived from an EMBL/GenBank/DDBJ whole genome shotgun (WGS) entry which is preliminary data.</text>
</comment>
<feature type="region of interest" description="Disordered" evidence="1">
    <location>
        <begin position="111"/>
        <end position="132"/>
    </location>
</feature>
<evidence type="ECO:0000313" key="2">
    <source>
        <dbReference type="EMBL" id="OAE34128.1"/>
    </source>
</evidence>
<proteinExistence type="predicted"/>
<dbReference type="EMBL" id="LVLJ01000455">
    <property type="protein sequence ID" value="OAE34128.1"/>
    <property type="molecule type" value="Genomic_DNA"/>
</dbReference>
<organism evidence="2 3">
    <name type="scientific">Marchantia polymorpha subsp. ruderalis</name>
    <dbReference type="NCBI Taxonomy" id="1480154"/>
    <lineage>
        <taxon>Eukaryota</taxon>
        <taxon>Viridiplantae</taxon>
        <taxon>Streptophyta</taxon>
        <taxon>Embryophyta</taxon>
        <taxon>Marchantiophyta</taxon>
        <taxon>Marchantiopsida</taxon>
        <taxon>Marchantiidae</taxon>
        <taxon>Marchantiales</taxon>
        <taxon>Marchantiaceae</taxon>
        <taxon>Marchantia</taxon>
    </lineage>
</organism>
<reference evidence="2" key="1">
    <citation type="submission" date="2016-03" db="EMBL/GenBank/DDBJ databases">
        <title>Mechanisms controlling the formation of the plant cell surface in tip-growing cells are functionally conserved among land plants.</title>
        <authorList>
            <person name="Honkanen S."/>
            <person name="Jones V.A."/>
            <person name="Morieri G."/>
            <person name="Champion C."/>
            <person name="Hetherington A.J."/>
            <person name="Kelly S."/>
            <person name="Saint-Marcoux D."/>
            <person name="Proust H."/>
            <person name="Prescott H."/>
            <person name="Dolan L."/>
        </authorList>
    </citation>
    <scope>NUCLEOTIDE SEQUENCE [LARGE SCALE GENOMIC DNA]</scope>
    <source>
        <tissue evidence="2">Whole gametophyte</tissue>
    </source>
</reference>
<dbReference type="Proteomes" id="UP000077202">
    <property type="component" value="Unassembled WGS sequence"/>
</dbReference>
<feature type="region of interest" description="Disordered" evidence="1">
    <location>
        <begin position="1"/>
        <end position="38"/>
    </location>
</feature>